<evidence type="ECO:0000259" key="3">
    <source>
        <dbReference type="PROSITE" id="PS51857"/>
    </source>
</evidence>
<keyword evidence="5" id="KW-1185">Reference proteome</keyword>
<dbReference type="PANTHER" id="PTHR46109:SF1">
    <property type="entry name" value="PROTEIN LIN-28 HOMOLOG"/>
    <property type="match status" value="1"/>
</dbReference>
<reference evidence="4 5" key="1">
    <citation type="submission" date="2021-03" db="EMBL/GenBank/DDBJ databases">
        <title>Genomic Encyclopedia of Type Strains, Phase IV (KMG-IV): sequencing the most valuable type-strain genomes for metagenomic binning, comparative biology and taxonomic classification.</title>
        <authorList>
            <person name="Goeker M."/>
        </authorList>
    </citation>
    <scope>NUCLEOTIDE SEQUENCE [LARGE SCALE GENOMIC DNA]</scope>
    <source>
        <strain evidence="4 5">DSM 26675</strain>
    </source>
</reference>
<organism evidence="4 5">
    <name type="scientific">Cytobacillus eiseniae</name>
    <dbReference type="NCBI Taxonomy" id="762947"/>
    <lineage>
        <taxon>Bacteria</taxon>
        <taxon>Bacillati</taxon>
        <taxon>Bacillota</taxon>
        <taxon>Bacilli</taxon>
        <taxon>Bacillales</taxon>
        <taxon>Bacillaceae</taxon>
        <taxon>Cytobacillus</taxon>
    </lineage>
</organism>
<comment type="caution">
    <text evidence="4">The sequence shown here is derived from an EMBL/GenBank/DDBJ whole genome shotgun (WGS) entry which is preliminary data.</text>
</comment>
<gene>
    <name evidence="4" type="ORF">J2Z40_002879</name>
</gene>
<evidence type="ECO:0000256" key="2">
    <source>
        <dbReference type="ARBA" id="ARBA00022490"/>
    </source>
</evidence>
<protein>
    <submittedName>
        <fullName evidence="4">CspA family cold shock protein</fullName>
    </submittedName>
</protein>
<dbReference type="InterPro" id="IPR051373">
    <property type="entry name" value="Lin-28_RNA-binding"/>
</dbReference>
<evidence type="ECO:0000256" key="1">
    <source>
        <dbReference type="ARBA" id="ARBA00004496"/>
    </source>
</evidence>
<evidence type="ECO:0000313" key="5">
    <source>
        <dbReference type="Proteomes" id="UP001519293"/>
    </source>
</evidence>
<dbReference type="PROSITE" id="PS51857">
    <property type="entry name" value="CSD_2"/>
    <property type="match status" value="1"/>
</dbReference>
<dbReference type="InterPro" id="IPR012156">
    <property type="entry name" value="Cold_shock_CspA"/>
</dbReference>
<name>A0ABS4RHC6_9BACI</name>
<dbReference type="Gene3D" id="2.40.50.140">
    <property type="entry name" value="Nucleic acid-binding proteins"/>
    <property type="match status" value="1"/>
</dbReference>
<dbReference type="Proteomes" id="UP001519293">
    <property type="component" value="Unassembled WGS sequence"/>
</dbReference>
<dbReference type="InterPro" id="IPR012340">
    <property type="entry name" value="NA-bd_OB-fold"/>
</dbReference>
<dbReference type="InterPro" id="IPR002059">
    <property type="entry name" value="CSP_DNA-bd"/>
</dbReference>
<dbReference type="PANTHER" id="PTHR46109">
    <property type="entry name" value="PROTEIN LIN-28"/>
    <property type="match status" value="1"/>
</dbReference>
<dbReference type="RefSeq" id="WP_066394050.1">
    <property type="nucleotide sequence ID" value="NZ_JAGIKZ010000018.1"/>
</dbReference>
<dbReference type="SMART" id="SM00357">
    <property type="entry name" value="CSP"/>
    <property type="match status" value="1"/>
</dbReference>
<feature type="domain" description="CSD" evidence="3">
    <location>
        <begin position="4"/>
        <end position="72"/>
    </location>
</feature>
<dbReference type="InterPro" id="IPR011129">
    <property type="entry name" value="CSD"/>
</dbReference>
<dbReference type="Pfam" id="PF00313">
    <property type="entry name" value="CSD"/>
    <property type="match status" value="1"/>
</dbReference>
<proteinExistence type="predicted"/>
<dbReference type="PIRSF" id="PIRSF002599">
    <property type="entry name" value="Cold_shock_A"/>
    <property type="match status" value="1"/>
</dbReference>
<evidence type="ECO:0000313" key="4">
    <source>
        <dbReference type="EMBL" id="MBP2242305.1"/>
    </source>
</evidence>
<sequence length="82" mass="9669">MRYNIEGVCKIFHVEEGWGWISIEGEEDAWVHFSNIQMDGFKQLTAGETVLFNLEENPNLKEQSRRAVNVKKIKNKFNKNKR</sequence>
<dbReference type="SUPFAM" id="SSF50249">
    <property type="entry name" value="Nucleic acid-binding proteins"/>
    <property type="match status" value="1"/>
</dbReference>
<dbReference type="PRINTS" id="PR00050">
    <property type="entry name" value="COLDSHOCK"/>
</dbReference>
<comment type="subcellular location">
    <subcellularLocation>
        <location evidence="1">Cytoplasm</location>
    </subcellularLocation>
</comment>
<dbReference type="EMBL" id="JAGIKZ010000018">
    <property type="protein sequence ID" value="MBP2242305.1"/>
    <property type="molecule type" value="Genomic_DNA"/>
</dbReference>
<accession>A0ABS4RHC6</accession>
<keyword evidence="2" id="KW-0963">Cytoplasm</keyword>